<dbReference type="Gene3D" id="2.40.160.20">
    <property type="match status" value="1"/>
</dbReference>
<gene>
    <name evidence="2" type="ORF">SAMN05660909_00956</name>
</gene>
<feature type="chain" id="PRO_5011592991" description="Outer membrane protein beta-barrel domain-containing protein" evidence="1">
    <location>
        <begin position="21"/>
        <end position="178"/>
    </location>
</feature>
<evidence type="ECO:0000313" key="2">
    <source>
        <dbReference type="EMBL" id="SEA14859.1"/>
    </source>
</evidence>
<dbReference type="EMBL" id="FNRL01000003">
    <property type="protein sequence ID" value="SEA14859.1"/>
    <property type="molecule type" value="Genomic_DNA"/>
</dbReference>
<sequence>MRLRYILLFLALAAGHESIAQTKHGVYGFAEGGVSVGENTNFIARAAVGYRFAYQWQVGLGAGLNAAFARHVPLFTTVRYDLTKKKSTFFLIADGGVTMPWLMDDQWPDGNSKANKQHWGKYLQGGLGYRLNTGDGAAFTFAATYMHSGFKLEYLYYGSSNDYKYVFNQLGFTVGFFF</sequence>
<dbReference type="OrthoDB" id="647138at2"/>
<dbReference type="AlphaFoldDB" id="A0A1H3YTH2"/>
<name>A0A1H3YTH2_9BACT</name>
<keyword evidence="1" id="KW-0732">Signal</keyword>
<accession>A0A1H3YTH2</accession>
<dbReference type="STRING" id="408074.SAMN05660909_00956"/>
<proteinExistence type="predicted"/>
<keyword evidence="3" id="KW-1185">Reference proteome</keyword>
<evidence type="ECO:0008006" key="4">
    <source>
        <dbReference type="Google" id="ProtNLM"/>
    </source>
</evidence>
<dbReference type="Proteomes" id="UP000199656">
    <property type="component" value="Unassembled WGS sequence"/>
</dbReference>
<reference evidence="3" key="1">
    <citation type="submission" date="2016-10" db="EMBL/GenBank/DDBJ databases">
        <authorList>
            <person name="Varghese N."/>
            <person name="Submissions S."/>
        </authorList>
    </citation>
    <scope>NUCLEOTIDE SEQUENCE [LARGE SCALE GENOMIC DNA]</scope>
    <source>
        <strain evidence="3">DSM 23920</strain>
    </source>
</reference>
<protein>
    <recommendedName>
        <fullName evidence="4">Outer membrane protein beta-barrel domain-containing protein</fullName>
    </recommendedName>
</protein>
<organism evidence="2 3">
    <name type="scientific">Chitinophaga terrae</name>
    <name type="common">ex Kim and Jung 2007</name>
    <dbReference type="NCBI Taxonomy" id="408074"/>
    <lineage>
        <taxon>Bacteria</taxon>
        <taxon>Pseudomonadati</taxon>
        <taxon>Bacteroidota</taxon>
        <taxon>Chitinophagia</taxon>
        <taxon>Chitinophagales</taxon>
        <taxon>Chitinophagaceae</taxon>
        <taxon>Chitinophaga</taxon>
    </lineage>
</organism>
<evidence type="ECO:0000313" key="3">
    <source>
        <dbReference type="Proteomes" id="UP000199656"/>
    </source>
</evidence>
<feature type="signal peptide" evidence="1">
    <location>
        <begin position="1"/>
        <end position="20"/>
    </location>
</feature>
<dbReference type="RefSeq" id="WP_089759210.1">
    <property type="nucleotide sequence ID" value="NZ_BKAT01000002.1"/>
</dbReference>
<evidence type="ECO:0000256" key="1">
    <source>
        <dbReference type="SAM" id="SignalP"/>
    </source>
</evidence>